<reference evidence="2" key="1">
    <citation type="submission" date="2020-07" db="EMBL/GenBank/DDBJ databases">
        <title>Genome sequence and genetic diversity analysis of an under-domesticated orphan crop, white fonio (Digitaria exilis).</title>
        <authorList>
            <person name="Bennetzen J.L."/>
            <person name="Chen S."/>
            <person name="Ma X."/>
            <person name="Wang X."/>
            <person name="Yssel A.E.J."/>
            <person name="Chaluvadi S.R."/>
            <person name="Johnson M."/>
            <person name="Gangashetty P."/>
            <person name="Hamidou F."/>
            <person name="Sanogo M.D."/>
            <person name="Zwaenepoel A."/>
            <person name="Wallace J."/>
            <person name="Van De Peer Y."/>
            <person name="Van Deynze A."/>
        </authorList>
    </citation>
    <scope>NUCLEOTIDE SEQUENCE</scope>
    <source>
        <tissue evidence="2">Leaves</tissue>
    </source>
</reference>
<feature type="compositionally biased region" description="Basic and acidic residues" evidence="1">
    <location>
        <begin position="190"/>
        <end position="199"/>
    </location>
</feature>
<dbReference type="AlphaFoldDB" id="A0A835F9M0"/>
<protein>
    <submittedName>
        <fullName evidence="2">Uncharacterized protein</fullName>
    </submittedName>
</protein>
<dbReference type="EMBL" id="JACEFO010001605">
    <property type="protein sequence ID" value="KAF8731970.1"/>
    <property type="molecule type" value="Genomic_DNA"/>
</dbReference>
<name>A0A835F9M0_9POAL</name>
<accession>A0A835F9M0</accession>
<keyword evidence="3" id="KW-1185">Reference proteome</keyword>
<organism evidence="2 3">
    <name type="scientific">Digitaria exilis</name>
    <dbReference type="NCBI Taxonomy" id="1010633"/>
    <lineage>
        <taxon>Eukaryota</taxon>
        <taxon>Viridiplantae</taxon>
        <taxon>Streptophyta</taxon>
        <taxon>Embryophyta</taxon>
        <taxon>Tracheophyta</taxon>
        <taxon>Spermatophyta</taxon>
        <taxon>Magnoliopsida</taxon>
        <taxon>Liliopsida</taxon>
        <taxon>Poales</taxon>
        <taxon>Poaceae</taxon>
        <taxon>PACMAD clade</taxon>
        <taxon>Panicoideae</taxon>
        <taxon>Panicodae</taxon>
        <taxon>Paniceae</taxon>
        <taxon>Anthephorinae</taxon>
        <taxon>Digitaria</taxon>
    </lineage>
</organism>
<gene>
    <name evidence="2" type="ORF">HU200_015920</name>
</gene>
<comment type="caution">
    <text evidence="2">The sequence shown here is derived from an EMBL/GenBank/DDBJ whole genome shotgun (WGS) entry which is preliminary data.</text>
</comment>
<sequence length="233" mass="25537">MEDARASCVLPEDALYEILLRLRGEDVSGRVVKPPESTTTTTMAWEYTHGDLACDSLCFCPSIIVFGLVPSTGEYKVLRIVEDFSRQDKRILCEILTVDGSRRWKARKHVFLARASRRYPAKSLKERLRYIPDAVHAIDFVSSAPTSIDDMDTTSAGISTPANSFRISFILGGLALATDVFARAERCRPGGRVSEENQERAPPAPSLLPLEAVHLPSSGGGSNPSSLQRPCLS</sequence>
<dbReference type="Proteomes" id="UP000636709">
    <property type="component" value="Unassembled WGS sequence"/>
</dbReference>
<feature type="region of interest" description="Disordered" evidence="1">
    <location>
        <begin position="190"/>
        <end position="233"/>
    </location>
</feature>
<evidence type="ECO:0000313" key="3">
    <source>
        <dbReference type="Proteomes" id="UP000636709"/>
    </source>
</evidence>
<evidence type="ECO:0000256" key="1">
    <source>
        <dbReference type="SAM" id="MobiDB-lite"/>
    </source>
</evidence>
<evidence type="ECO:0000313" key="2">
    <source>
        <dbReference type="EMBL" id="KAF8731970.1"/>
    </source>
</evidence>
<proteinExistence type="predicted"/>